<organism evidence="2 3">
    <name type="scientific">Spongisporangium articulatum</name>
    <dbReference type="NCBI Taxonomy" id="3362603"/>
    <lineage>
        <taxon>Bacteria</taxon>
        <taxon>Bacillati</taxon>
        <taxon>Actinomycetota</taxon>
        <taxon>Actinomycetes</taxon>
        <taxon>Kineosporiales</taxon>
        <taxon>Kineosporiaceae</taxon>
        <taxon>Spongisporangium</taxon>
    </lineage>
</organism>
<dbReference type="RefSeq" id="WP_398279495.1">
    <property type="nucleotide sequence ID" value="NZ_JBITLV010000003.1"/>
</dbReference>
<feature type="region of interest" description="Disordered" evidence="1">
    <location>
        <begin position="377"/>
        <end position="401"/>
    </location>
</feature>
<sequence length="401" mass="42717">MTSSAMQPGPGPDEDFEYDVVLSGSGPADAVAAVWYRLGYKPAESLVMVAVHEPKGRLGLTLRGDVPPDLPGRRELIRQLYQPIRAAGAVRVLVMLFQADLFDARPGRAPGSRPSVRVAQLRDEVRRLGGSVMDVIGVGRDSYRSLDCRDRTCCPAAGFPIAEIETSRAAATFTVAGRALVSSMEGLLDDVQPEPFAGAPAEDPGPWTVADRLGWWERWAAAFDADQLGDGEVAALGPTLDDPWLRDAVVLAGLGGDRDVVRAGLHLSEDGWDGFLTSGGGPEYDRVLALDPETEHRAALLERSRVVLAAVARRSAPGARGGALAVLALHAWYQGDTTRARLLVERALADRPGQSLARLVGQLLLTGTAPGWLPPAWVTRPGVTPATSRARSGPNTQEKHG</sequence>
<reference evidence="2 3" key="1">
    <citation type="submission" date="2024-10" db="EMBL/GenBank/DDBJ databases">
        <title>The Natural Products Discovery Center: Release of the First 8490 Sequenced Strains for Exploring Actinobacteria Biosynthetic Diversity.</title>
        <authorList>
            <person name="Kalkreuter E."/>
            <person name="Kautsar S.A."/>
            <person name="Yang D."/>
            <person name="Bader C.D."/>
            <person name="Teijaro C.N."/>
            <person name="Fluegel L."/>
            <person name="Davis C.M."/>
            <person name="Simpson J.R."/>
            <person name="Lauterbach L."/>
            <person name="Steele A.D."/>
            <person name="Gui C."/>
            <person name="Meng S."/>
            <person name="Li G."/>
            <person name="Viehrig K."/>
            <person name="Ye F."/>
            <person name="Su P."/>
            <person name="Kiefer A.F."/>
            <person name="Nichols A."/>
            <person name="Cepeda A.J."/>
            <person name="Yan W."/>
            <person name="Fan B."/>
            <person name="Jiang Y."/>
            <person name="Adhikari A."/>
            <person name="Zheng C.-J."/>
            <person name="Schuster L."/>
            <person name="Cowan T.M."/>
            <person name="Smanski M.J."/>
            <person name="Chevrette M.G."/>
            <person name="De Carvalho L.P.S."/>
            <person name="Shen B."/>
        </authorList>
    </citation>
    <scope>NUCLEOTIDE SEQUENCE [LARGE SCALE GENOMIC DNA]</scope>
    <source>
        <strain evidence="2 3">NPDC049639</strain>
    </source>
</reference>
<comment type="caution">
    <text evidence="2">The sequence shown here is derived from an EMBL/GenBank/DDBJ whole genome shotgun (WGS) entry which is preliminary data.</text>
</comment>
<dbReference type="Proteomes" id="UP001612915">
    <property type="component" value="Unassembled WGS sequence"/>
</dbReference>
<name>A0ABW8AME9_9ACTN</name>
<evidence type="ECO:0000313" key="2">
    <source>
        <dbReference type="EMBL" id="MFI7587564.1"/>
    </source>
</evidence>
<evidence type="ECO:0000256" key="1">
    <source>
        <dbReference type="SAM" id="MobiDB-lite"/>
    </source>
</evidence>
<protein>
    <submittedName>
        <fullName evidence="2">DUF4192 domain-containing protein</fullName>
    </submittedName>
</protein>
<keyword evidence="3" id="KW-1185">Reference proteome</keyword>
<feature type="compositionally biased region" description="Polar residues" evidence="1">
    <location>
        <begin position="385"/>
        <end position="401"/>
    </location>
</feature>
<dbReference type="InterPro" id="IPR025447">
    <property type="entry name" value="DUF4192"/>
</dbReference>
<evidence type="ECO:0000313" key="3">
    <source>
        <dbReference type="Proteomes" id="UP001612915"/>
    </source>
</evidence>
<proteinExistence type="predicted"/>
<dbReference type="Pfam" id="PF13830">
    <property type="entry name" value="DUF4192"/>
    <property type="match status" value="2"/>
</dbReference>
<dbReference type="EMBL" id="JBITLV010000003">
    <property type="protein sequence ID" value="MFI7587564.1"/>
    <property type="molecule type" value="Genomic_DNA"/>
</dbReference>
<accession>A0ABW8AME9</accession>
<gene>
    <name evidence="2" type="ORF">ACIB24_10870</name>
</gene>